<evidence type="ECO:0000313" key="1">
    <source>
        <dbReference type="EMBL" id="HDI82168.1"/>
    </source>
</evidence>
<comment type="caution">
    <text evidence="1">The sequence shown here is derived from an EMBL/GenBank/DDBJ whole genome shotgun (WGS) entry which is preliminary data.</text>
</comment>
<dbReference type="EMBL" id="DQWE01000004">
    <property type="protein sequence ID" value="HDI82168.1"/>
    <property type="molecule type" value="Genomic_DNA"/>
</dbReference>
<reference evidence="1" key="1">
    <citation type="journal article" date="2020" name="mSystems">
        <title>Genome- and Community-Level Interaction Insights into Carbon Utilization and Element Cycling Functions of Hydrothermarchaeota in Hydrothermal Sediment.</title>
        <authorList>
            <person name="Zhou Z."/>
            <person name="Liu Y."/>
            <person name="Xu W."/>
            <person name="Pan J."/>
            <person name="Luo Z.H."/>
            <person name="Li M."/>
        </authorList>
    </citation>
    <scope>NUCLEOTIDE SEQUENCE [LARGE SCALE GENOMIC DNA]</scope>
    <source>
        <strain evidence="1">HyVt-102</strain>
    </source>
</reference>
<dbReference type="Proteomes" id="UP000885847">
    <property type="component" value="Unassembled WGS sequence"/>
</dbReference>
<accession>A0A7C0VB89</accession>
<proteinExistence type="predicted"/>
<feature type="non-terminal residue" evidence="1">
    <location>
        <position position="270"/>
    </location>
</feature>
<dbReference type="AlphaFoldDB" id="A0A7C0VB89"/>
<sequence>MIGLFLSLVLLSPSNIERSLSLLENPAGLGIHHGYEFTYVYPDNYYLLSYGKSGFGVRYKGDTIHFITGSTIFSFKDRFSTGLGYDGEMERYLIGMTIRPIYGVSIGITGFLRSFSDIYTHIGISLQPPNSDRITITGRYDLEVLPDLIGKKSFVEIYGEPIDGLGMRIGYQFQENRVFGGLILSLANLRGRYTGTYSNNIESYNTTITASLTPFPSLLRKYRTRVVVEIEGKYPEVPTKRFLKRGKCFLDLLQLLKDIRDTKYVKTVLF</sequence>
<gene>
    <name evidence="1" type="ORF">ENF18_00070</name>
</gene>
<organism evidence="1">
    <name type="scientific">candidate division WOR-3 bacterium</name>
    <dbReference type="NCBI Taxonomy" id="2052148"/>
    <lineage>
        <taxon>Bacteria</taxon>
        <taxon>Bacteria division WOR-3</taxon>
    </lineage>
</organism>
<protein>
    <recommendedName>
        <fullName evidence="2">Inverse autotransporter beta-domain domain-containing protein</fullName>
    </recommendedName>
</protein>
<name>A0A7C0VB89_UNCW3</name>
<evidence type="ECO:0008006" key="2">
    <source>
        <dbReference type="Google" id="ProtNLM"/>
    </source>
</evidence>